<comment type="caution">
    <text evidence="1">The sequence shown here is derived from an EMBL/GenBank/DDBJ whole genome shotgun (WGS) entry which is preliminary data.</text>
</comment>
<name>A0AAV3JGB7_LEPBO</name>
<accession>A0AAV3JGB7</accession>
<evidence type="ECO:0000313" key="2">
    <source>
        <dbReference type="Proteomes" id="UP000014570"/>
    </source>
</evidence>
<gene>
    <name evidence="1" type="ORF">LEP1GSC103_3861</name>
</gene>
<dbReference type="EMBL" id="AHNP02000003">
    <property type="protein sequence ID" value="EPG59463.1"/>
    <property type="molecule type" value="Genomic_DNA"/>
</dbReference>
<dbReference type="Proteomes" id="UP000014570">
    <property type="component" value="Unassembled WGS sequence"/>
</dbReference>
<dbReference type="AlphaFoldDB" id="A0AAV3JGB7"/>
<protein>
    <submittedName>
        <fullName evidence="1">Uncharacterized protein</fullName>
    </submittedName>
</protein>
<sequence length="45" mass="5096">MTIIDLRIGFIIVKLSWEFPHFRGFETGSDMAPPSGAVNLFSHIF</sequence>
<organism evidence="1 2">
    <name type="scientific">Leptospira borgpetersenii serovar Javanica str. UI 09931</name>
    <dbReference type="NCBI Taxonomy" id="1049767"/>
    <lineage>
        <taxon>Bacteria</taxon>
        <taxon>Pseudomonadati</taxon>
        <taxon>Spirochaetota</taxon>
        <taxon>Spirochaetia</taxon>
        <taxon>Leptospirales</taxon>
        <taxon>Leptospiraceae</taxon>
        <taxon>Leptospira</taxon>
    </lineage>
</organism>
<evidence type="ECO:0000313" key="1">
    <source>
        <dbReference type="EMBL" id="EPG59463.1"/>
    </source>
</evidence>
<proteinExistence type="predicted"/>
<reference evidence="1 2" key="1">
    <citation type="submission" date="2013-04" db="EMBL/GenBank/DDBJ databases">
        <authorList>
            <person name="Harkins D.M."/>
            <person name="Durkin A.S."/>
            <person name="Brinkac L.M."/>
            <person name="Haft D.H."/>
            <person name="Selengut J.D."/>
            <person name="Sanka R."/>
            <person name="DePew J."/>
            <person name="Purushe J."/>
            <person name="Chanthongthip A."/>
            <person name="Lattana O."/>
            <person name="Phetsouvanh R."/>
            <person name="Newton P.N."/>
            <person name="Vinetz J.M."/>
            <person name="Sutton G.G."/>
            <person name="Nierman W.C."/>
            <person name="Fouts D.E."/>
        </authorList>
    </citation>
    <scope>NUCLEOTIDE SEQUENCE [LARGE SCALE GENOMIC DNA]</scope>
    <source>
        <strain evidence="1 2">UI 09931</strain>
    </source>
</reference>